<name>A0AAP1YFI3_9BURK</name>
<dbReference type="Proteomes" id="UP000664048">
    <property type="component" value="Unassembled WGS sequence"/>
</dbReference>
<organism evidence="2 5">
    <name type="scientific">Burkholderia contaminans</name>
    <dbReference type="NCBI Taxonomy" id="488447"/>
    <lineage>
        <taxon>Bacteria</taxon>
        <taxon>Pseudomonadati</taxon>
        <taxon>Pseudomonadota</taxon>
        <taxon>Betaproteobacteria</taxon>
        <taxon>Burkholderiales</taxon>
        <taxon>Burkholderiaceae</taxon>
        <taxon>Burkholderia</taxon>
        <taxon>Burkholderia cepacia complex</taxon>
    </lineage>
</organism>
<feature type="region of interest" description="Disordered" evidence="1">
    <location>
        <begin position="1"/>
        <end position="31"/>
    </location>
</feature>
<gene>
    <name evidence="3" type="ORF">J4M89_32170</name>
    <name evidence="2" type="ORF">JIN94_28760</name>
    <name evidence="4" type="ORF">LXE91_08145</name>
</gene>
<evidence type="ECO:0000313" key="5">
    <source>
        <dbReference type="Proteomes" id="UP000611459"/>
    </source>
</evidence>
<keyword evidence="6" id="KW-1185">Reference proteome</keyword>
<dbReference type="EMBL" id="JAENIB010000016">
    <property type="protein sequence ID" value="MBK1933886.1"/>
    <property type="molecule type" value="Genomic_DNA"/>
</dbReference>
<evidence type="ECO:0000313" key="4">
    <source>
        <dbReference type="EMBL" id="WFN18970.1"/>
    </source>
</evidence>
<sequence length="131" mass="14914">MRKRLGNAHRRNKSPSPAPTAFHPDHSPAYRSDAAQHFSDLIYFQFKTNRKPKYGGGIQIIRQPHFNAPIRHKPCGTSPSQQPLICITQARQDPIQQGFQFDSSHNQKIPDENSMIAAFVRFPTIDHSPDQ</sequence>
<evidence type="ECO:0000313" key="7">
    <source>
        <dbReference type="Proteomes" id="UP001220209"/>
    </source>
</evidence>
<dbReference type="AlphaFoldDB" id="A0AAP1YFI3"/>
<reference evidence="4 7" key="3">
    <citation type="submission" date="2021-12" db="EMBL/GenBank/DDBJ databases">
        <title>Genomic and phenotypic characterization of three Burkholderia contaminans isolates recovered from different sources.</title>
        <authorList>
            <person name="Lopez De Volder A."/>
            <person name="Fan Y."/>
            <person name="Nunvar J."/>
            <person name="Herrera T."/>
            <person name="Timp W."/>
            <person name="Degrossi J."/>
        </authorList>
    </citation>
    <scope>NUCLEOTIDE SEQUENCE [LARGE SCALE GENOMIC DNA]</scope>
    <source>
        <strain evidence="4 7">LMG 23361</strain>
    </source>
</reference>
<proteinExistence type="predicted"/>
<evidence type="ECO:0000313" key="3">
    <source>
        <dbReference type="EMBL" id="MBO1834049.1"/>
    </source>
</evidence>
<accession>A0AAP1YFI3</accession>
<dbReference type="GeneID" id="93193094"/>
<reference evidence="3 6" key="2">
    <citation type="submission" date="2021-03" db="EMBL/GenBank/DDBJ databases">
        <title>Clinical course, treatment and visual outcome of an outbreak of Burkholderia contaminans endophthalmitis following cataract surgery.</title>
        <authorList>
            <person name="Lind C."/>
            <person name="Olsen K."/>
            <person name="Angelsen N.K."/>
            <person name="Krefting E.A."/>
            <person name="Fossen K."/>
            <person name="Gravningen K."/>
            <person name="Depoorter E."/>
            <person name="Vandamme P."/>
            <person name="Bertelsen G."/>
        </authorList>
    </citation>
    <scope>NUCLEOTIDE SEQUENCE [LARGE SCALE GENOMIC DNA]</scope>
    <source>
        <strain evidence="3 6">51242556</strain>
    </source>
</reference>
<evidence type="ECO:0000313" key="2">
    <source>
        <dbReference type="EMBL" id="MBK1933886.1"/>
    </source>
</evidence>
<feature type="compositionally biased region" description="Basic residues" evidence="1">
    <location>
        <begin position="1"/>
        <end position="13"/>
    </location>
</feature>
<dbReference type="EMBL" id="CP090640">
    <property type="protein sequence ID" value="WFN18970.1"/>
    <property type="molecule type" value="Genomic_DNA"/>
</dbReference>
<dbReference type="Proteomes" id="UP000611459">
    <property type="component" value="Unassembled WGS sequence"/>
</dbReference>
<evidence type="ECO:0000313" key="6">
    <source>
        <dbReference type="Proteomes" id="UP000664048"/>
    </source>
</evidence>
<evidence type="ECO:0000256" key="1">
    <source>
        <dbReference type="SAM" id="MobiDB-lite"/>
    </source>
</evidence>
<dbReference type="RefSeq" id="WP_135370758.1">
    <property type="nucleotide sequence ID" value="NZ_AP018358.1"/>
</dbReference>
<dbReference type="Proteomes" id="UP001220209">
    <property type="component" value="Chromosome 1"/>
</dbReference>
<reference evidence="2" key="1">
    <citation type="submission" date="2021-01" db="EMBL/GenBank/DDBJ databases">
        <title>Outbreak of Burkholderia contaminns endophthalmitis traced to a clinical ventilation system.</title>
        <authorList>
            <person name="Lipuma J."/>
            <person name="Spilker T."/>
            <person name="Kratholm J."/>
        </authorList>
    </citation>
    <scope>NUCLEOTIDE SEQUENCE</scope>
    <source>
        <strain evidence="2">HI4954</strain>
    </source>
</reference>
<protein>
    <submittedName>
        <fullName evidence="2">Uncharacterized protein</fullName>
    </submittedName>
</protein>
<dbReference type="EMBL" id="JAGEMX010000015">
    <property type="protein sequence ID" value="MBO1834049.1"/>
    <property type="molecule type" value="Genomic_DNA"/>
</dbReference>